<protein>
    <submittedName>
        <fullName evidence="2">Transposase</fullName>
    </submittedName>
</protein>
<dbReference type="Pfam" id="PF01797">
    <property type="entry name" value="Y1_Tnp"/>
    <property type="match status" value="1"/>
</dbReference>
<keyword evidence="3" id="KW-1185">Reference proteome</keyword>
<evidence type="ECO:0000313" key="2">
    <source>
        <dbReference type="EMBL" id="PWF45112.1"/>
    </source>
</evidence>
<proteinExistence type="predicted"/>
<organism evidence="2 3">
    <name type="scientific">Massilia glaciei</name>
    <dbReference type="NCBI Taxonomy" id="1524097"/>
    <lineage>
        <taxon>Bacteria</taxon>
        <taxon>Pseudomonadati</taxon>
        <taxon>Pseudomonadota</taxon>
        <taxon>Betaproteobacteria</taxon>
        <taxon>Burkholderiales</taxon>
        <taxon>Oxalobacteraceae</taxon>
        <taxon>Telluria group</taxon>
        <taxon>Massilia</taxon>
    </lineage>
</organism>
<dbReference type="SMART" id="SM01321">
    <property type="entry name" value="Y1_Tnp"/>
    <property type="match status" value="1"/>
</dbReference>
<dbReference type="InterPro" id="IPR036515">
    <property type="entry name" value="Transposase_17_sf"/>
</dbReference>
<dbReference type="EMBL" id="PXWF02000257">
    <property type="protein sequence ID" value="PWF45112.1"/>
    <property type="molecule type" value="Genomic_DNA"/>
</dbReference>
<gene>
    <name evidence="2" type="ORF">C7C56_018160</name>
</gene>
<sequence length="228" mass="25849">MARRARLVLADVPLHIIQRGNNRHRCFAVDSDYLVYLDLLATCASESGCAIHAYVLMTNHVHLLASPSDKTSPARMMKAVGERYVQYFNRRHTRTGTLWDGRFRSGLVDEERYFLICQRYIELNPVRAGLVNHPAEYRWSSFKNNSSGGNDSFLTAHPITRQMGIDRQSRTDAYLALFKESVLEDDLCKIRYATNGNYAVGTEQFFEKAAGALGQRVCRQSPGRRPGA</sequence>
<dbReference type="RefSeq" id="WP_106758781.1">
    <property type="nucleotide sequence ID" value="NZ_PXWF02000257.1"/>
</dbReference>
<feature type="domain" description="Transposase IS200-like" evidence="1">
    <location>
        <begin position="9"/>
        <end position="124"/>
    </location>
</feature>
<dbReference type="GO" id="GO:0004803">
    <property type="term" value="F:transposase activity"/>
    <property type="evidence" value="ECO:0007669"/>
    <property type="project" value="InterPro"/>
</dbReference>
<dbReference type="PANTHER" id="PTHR34322">
    <property type="entry name" value="TRANSPOSASE, Y1_TNP DOMAIN-CONTAINING"/>
    <property type="match status" value="1"/>
</dbReference>
<dbReference type="OrthoDB" id="9814067at2"/>
<dbReference type="PANTHER" id="PTHR34322:SF2">
    <property type="entry name" value="TRANSPOSASE IS200-LIKE DOMAIN-CONTAINING PROTEIN"/>
    <property type="match status" value="1"/>
</dbReference>
<dbReference type="AlphaFoldDB" id="A0A2U2HHH6"/>
<dbReference type="GO" id="GO:0003677">
    <property type="term" value="F:DNA binding"/>
    <property type="evidence" value="ECO:0007669"/>
    <property type="project" value="InterPro"/>
</dbReference>
<evidence type="ECO:0000259" key="1">
    <source>
        <dbReference type="SMART" id="SM01321"/>
    </source>
</evidence>
<evidence type="ECO:0000313" key="3">
    <source>
        <dbReference type="Proteomes" id="UP000241421"/>
    </source>
</evidence>
<name>A0A2U2HHH6_9BURK</name>
<dbReference type="GO" id="GO:0006313">
    <property type="term" value="P:DNA transposition"/>
    <property type="evidence" value="ECO:0007669"/>
    <property type="project" value="InterPro"/>
</dbReference>
<dbReference type="SUPFAM" id="SSF143422">
    <property type="entry name" value="Transposase IS200-like"/>
    <property type="match status" value="1"/>
</dbReference>
<accession>A0A2U2HHH6</accession>
<dbReference type="Proteomes" id="UP000241421">
    <property type="component" value="Unassembled WGS sequence"/>
</dbReference>
<dbReference type="Gene3D" id="3.30.70.1290">
    <property type="entry name" value="Transposase IS200-like"/>
    <property type="match status" value="1"/>
</dbReference>
<reference evidence="2 3" key="1">
    <citation type="submission" date="2018-04" db="EMBL/GenBank/DDBJ databases">
        <title>Massilia violaceinigra sp. nov., a novel purple-pigmented bacterium isolated from Tianshan glacier, Xinjiang, China.</title>
        <authorList>
            <person name="Wang H."/>
        </authorList>
    </citation>
    <scope>NUCLEOTIDE SEQUENCE [LARGE SCALE GENOMIC DNA]</scope>
    <source>
        <strain evidence="2 3">B448-2</strain>
    </source>
</reference>
<comment type="caution">
    <text evidence="2">The sequence shown here is derived from an EMBL/GenBank/DDBJ whole genome shotgun (WGS) entry which is preliminary data.</text>
</comment>
<dbReference type="InterPro" id="IPR002686">
    <property type="entry name" value="Transposase_17"/>
</dbReference>